<proteinExistence type="predicted"/>
<evidence type="ECO:0000256" key="1">
    <source>
        <dbReference type="SAM" id="MobiDB-lite"/>
    </source>
</evidence>
<accession>E1SMX8</accession>
<evidence type="ECO:0000313" key="2">
    <source>
        <dbReference type="EMBL" id="ADN76647.1"/>
    </source>
</evidence>
<gene>
    <name evidence="2" type="ordered locus">Fbal_2445</name>
</gene>
<dbReference type="EMBL" id="CP002209">
    <property type="protein sequence ID" value="ADN76647.1"/>
    <property type="molecule type" value="Genomic_DNA"/>
</dbReference>
<evidence type="ECO:0000313" key="3">
    <source>
        <dbReference type="Proteomes" id="UP000006683"/>
    </source>
</evidence>
<protein>
    <submittedName>
        <fullName evidence="2">Uncharacterized protein</fullName>
    </submittedName>
</protein>
<feature type="region of interest" description="Disordered" evidence="1">
    <location>
        <begin position="1"/>
        <end position="27"/>
    </location>
</feature>
<dbReference type="HOGENOM" id="CLU_2632826_0_0_6"/>
<name>E1SMX8_FERBD</name>
<dbReference type="AlphaFoldDB" id="E1SMX8"/>
<dbReference type="KEGG" id="fbl:Fbal_2445"/>
<sequence>MAFQVKALAPLSSKRHRSVTRTSRSTLKMSALPGFEPEQLATESLACIDNPFGPITLGLFLYLSDTRSDHSAPLNTC</sequence>
<reference evidence="2 3" key="1">
    <citation type="journal article" date="2010" name="Stand. Genomic Sci.">
        <title>Complete genome sequence of Ferrimonas balearica type strain (PAT).</title>
        <authorList>
            <person name="Nolan M."/>
            <person name="Sikorski J."/>
            <person name="Davenport K."/>
            <person name="Lucas S."/>
            <person name="Glavina Del Rio T."/>
            <person name="Tice H."/>
            <person name="Cheng J."/>
            <person name="Goodwin L."/>
            <person name="Pitluck S."/>
            <person name="Liolios K."/>
            <person name="Ivanova N."/>
            <person name="Mavromatis K."/>
            <person name="Ovchinnikova G."/>
            <person name="Pati A."/>
            <person name="Chen A."/>
            <person name="Palaniappan K."/>
            <person name="Land M."/>
            <person name="Hauser L."/>
            <person name="Chang Y."/>
            <person name="Jeffries C."/>
            <person name="Tapia R."/>
            <person name="Brettin T."/>
            <person name="Detter J."/>
            <person name="Han C."/>
            <person name="Yasawong M."/>
            <person name="Rohde M."/>
            <person name="Tindall B."/>
            <person name="Goker M."/>
            <person name="Woyke T."/>
            <person name="Bristow J."/>
            <person name="Eisen J."/>
            <person name="Markowitz V."/>
            <person name="Hugenholtz P."/>
            <person name="Kyrpides N."/>
            <person name="Klenk H."/>
            <person name="Lapidus A."/>
        </authorList>
    </citation>
    <scope>NUCLEOTIDE SEQUENCE [LARGE SCALE GENOMIC DNA]</scope>
    <source>
        <strain evidence="3">DSM 9799 / CCM 4581 / KCTC 23876 / PAT</strain>
    </source>
</reference>
<keyword evidence="3" id="KW-1185">Reference proteome</keyword>
<organism evidence="2 3">
    <name type="scientific">Ferrimonas balearica (strain DSM 9799 / CCM 4581 / KCTC 23876 / PAT)</name>
    <dbReference type="NCBI Taxonomy" id="550540"/>
    <lineage>
        <taxon>Bacteria</taxon>
        <taxon>Pseudomonadati</taxon>
        <taxon>Pseudomonadota</taxon>
        <taxon>Gammaproteobacteria</taxon>
        <taxon>Alteromonadales</taxon>
        <taxon>Ferrimonadaceae</taxon>
        <taxon>Ferrimonas</taxon>
    </lineage>
</organism>
<dbReference type="Proteomes" id="UP000006683">
    <property type="component" value="Chromosome"/>
</dbReference>
<dbReference type="STRING" id="550540.Fbal_2445"/>